<dbReference type="InterPro" id="IPR036942">
    <property type="entry name" value="Beta-barrel_TonB_sf"/>
</dbReference>
<dbReference type="Proteomes" id="UP000017837">
    <property type="component" value="Unassembled WGS sequence"/>
</dbReference>
<dbReference type="STRING" id="1121022.GCA_000376105_04346"/>
<evidence type="ECO:0000313" key="17">
    <source>
        <dbReference type="Proteomes" id="UP000017837"/>
    </source>
</evidence>
<dbReference type="InterPro" id="IPR039426">
    <property type="entry name" value="TonB-dep_rcpt-like"/>
</dbReference>
<protein>
    <recommendedName>
        <fullName evidence="18">Secretin/TonB short N-terminal domain-containing protein</fullName>
    </recommendedName>
</protein>
<evidence type="ECO:0000256" key="8">
    <source>
        <dbReference type="ARBA" id="ARBA00023065"/>
    </source>
</evidence>
<feature type="domain" description="TonB-dependent receptor-like beta-barrel" evidence="14">
    <location>
        <begin position="554"/>
        <end position="874"/>
    </location>
</feature>
<evidence type="ECO:0000256" key="11">
    <source>
        <dbReference type="ARBA" id="ARBA00023237"/>
    </source>
</evidence>
<evidence type="ECO:0000256" key="5">
    <source>
        <dbReference type="ARBA" id="ARBA00022692"/>
    </source>
</evidence>
<dbReference type="PANTHER" id="PTHR32552:SF89">
    <property type="entry name" value="CATECHOLATE SIDEROPHORE RECEPTOR FIU"/>
    <property type="match status" value="1"/>
</dbReference>
<dbReference type="eggNOG" id="COG4774">
    <property type="taxonomic scope" value="Bacteria"/>
</dbReference>
<keyword evidence="11" id="KW-0998">Cell outer membrane</keyword>
<dbReference type="Gene3D" id="3.55.50.30">
    <property type="match status" value="1"/>
</dbReference>
<dbReference type="AlphaFoldDB" id="V4PG78"/>
<keyword evidence="10 12" id="KW-0472">Membrane</keyword>
<dbReference type="InterPro" id="IPR012910">
    <property type="entry name" value="Plug_dom"/>
</dbReference>
<evidence type="ECO:0000256" key="4">
    <source>
        <dbReference type="ARBA" id="ARBA00022496"/>
    </source>
</evidence>
<dbReference type="PANTHER" id="PTHR32552">
    <property type="entry name" value="FERRICHROME IRON RECEPTOR-RELATED"/>
    <property type="match status" value="1"/>
</dbReference>
<evidence type="ECO:0000256" key="7">
    <source>
        <dbReference type="ARBA" id="ARBA00023004"/>
    </source>
</evidence>
<dbReference type="GO" id="GO:0015344">
    <property type="term" value="F:siderophore uptake transmembrane transporter activity"/>
    <property type="evidence" value="ECO:0007669"/>
    <property type="project" value="TreeGrafter"/>
</dbReference>
<evidence type="ECO:0000256" key="2">
    <source>
        <dbReference type="ARBA" id="ARBA00022448"/>
    </source>
</evidence>
<name>V4PG78_9CAUL</name>
<dbReference type="InterPro" id="IPR000531">
    <property type="entry name" value="Beta-barrel_TonB"/>
</dbReference>
<keyword evidence="6 13" id="KW-0732">Signal</keyword>
<dbReference type="Pfam" id="PF00593">
    <property type="entry name" value="TonB_dep_Rec_b-barrel"/>
    <property type="match status" value="1"/>
</dbReference>
<evidence type="ECO:0000256" key="10">
    <source>
        <dbReference type="ARBA" id="ARBA00023136"/>
    </source>
</evidence>
<feature type="domain" description="TonB-dependent receptor plug" evidence="15">
    <location>
        <begin position="151"/>
        <end position="260"/>
    </location>
</feature>
<dbReference type="SUPFAM" id="SSF56935">
    <property type="entry name" value="Porins"/>
    <property type="match status" value="1"/>
</dbReference>
<proteinExistence type="inferred from homology"/>
<evidence type="ECO:0000256" key="12">
    <source>
        <dbReference type="RuleBase" id="RU003357"/>
    </source>
</evidence>
<comment type="caution">
    <text evidence="16">The sequence shown here is derived from an EMBL/GenBank/DDBJ whole genome shotgun (WGS) entry which is preliminary data.</text>
</comment>
<evidence type="ECO:0000256" key="3">
    <source>
        <dbReference type="ARBA" id="ARBA00022452"/>
    </source>
</evidence>
<dbReference type="PATRIC" id="fig|1121022.4.peg.3554"/>
<evidence type="ECO:0008006" key="18">
    <source>
        <dbReference type="Google" id="ProtNLM"/>
    </source>
</evidence>
<dbReference type="RefSeq" id="WP_018084028.1">
    <property type="nucleotide sequence ID" value="NZ_AQWM01000057.1"/>
</dbReference>
<keyword evidence="3" id="KW-1134">Transmembrane beta strand</keyword>
<keyword evidence="9 12" id="KW-0798">TonB box</keyword>
<keyword evidence="7" id="KW-0408">Iron</keyword>
<evidence type="ECO:0000256" key="13">
    <source>
        <dbReference type="SAM" id="SignalP"/>
    </source>
</evidence>
<dbReference type="GO" id="GO:0009279">
    <property type="term" value="C:cell outer membrane"/>
    <property type="evidence" value="ECO:0007669"/>
    <property type="project" value="UniProtKB-SubCell"/>
</dbReference>
<organism evidence="16 17">
    <name type="scientific">Asticcacaulis benevestitus DSM 16100 = ATCC BAA-896</name>
    <dbReference type="NCBI Taxonomy" id="1121022"/>
    <lineage>
        <taxon>Bacteria</taxon>
        <taxon>Pseudomonadati</taxon>
        <taxon>Pseudomonadota</taxon>
        <taxon>Alphaproteobacteria</taxon>
        <taxon>Caulobacterales</taxon>
        <taxon>Caulobacteraceae</taxon>
        <taxon>Asticcacaulis</taxon>
    </lineage>
</organism>
<feature type="signal peptide" evidence="13">
    <location>
        <begin position="1"/>
        <end position="38"/>
    </location>
</feature>
<keyword evidence="8" id="KW-0406">Ion transport</keyword>
<sequence length="918" mass="100204">MAQSGFRLNRLKAGTGSISLVLCLLFASATLPAPPAHAEADPTFNVPARPLAAALSQVADQAGVQIVFVGAEVRDHISHSVSGAMSTKAALQWAAGKDYEVVRSGDAYVIRRRAKTLARHIPAPIPAAQADSAPEEVIVTARMSALSRTRLDSSYAVTRLTTNTIQMSGSLSAADLLRAVPGLWVESSGGEASNNIRARGIPRDGFSSLAVFEDGLPVQHDPGLGYLNADQSFRIDDTLQAVEVVRGGPASVFASNALAGLINLIPREAPSQPETRLRLQAGDGNYRRMDFWTGAPVGDWRVVTGGFYRADDGLRPTGYTADRGGQWRLTAQRDWEHIKLSLDYKQLDDSVAFYLPVPLQLTIGGEIKPVPGFDALYGTLAGPDTAAVKMIDAKGQTYPFDLKRGTEVRLDQYTVKLRYELNDRLTLNESLRWRRSSTWRNGLFPGYPNTASEKLKAYLPAAQAIYPQAVRLGLSYADGTRLADDGQAIDATLSSVRIPLTELINDTRLEGQADGHHFTAGFYVAEVNMSMQRLTATTLLEVRNQARRLDIVAYDAMGNPLGTITQDGITRYGAQFDNYSGTERSIALYGTDEWTFGKWRADIGIRLEQLKLAADVEQGQAFQGADAFHISDDAILGGTGQFVHLSREFDGQTLSLGLTRPLDEQTQIYGRITRTQYLPNLTDMTSPPADDLHTEPVTLSEFGFKHATPASDMHIVAFSTAFSAYRVTDNVFDATTNAYSQRAAYGDTLTVGVEVEGLWCARRDRTGPDLALSATWQQPRFENLRYTELVNGAAVARDFSGNRLLRVPDLMIRLTPGYGFAHGRGRIETTVEYYGDRFADAANTARLPAYTTLSVAFRYDLTPRLTFILTGDNLGQTLGLTEGNPRAGQIVSGDADATYFAARPIFGRSFRAALSFRM</sequence>
<keyword evidence="4" id="KW-0410">Iron transport</keyword>
<keyword evidence="17" id="KW-1185">Reference proteome</keyword>
<dbReference type="Gene3D" id="2.170.130.10">
    <property type="entry name" value="TonB-dependent receptor, plug domain"/>
    <property type="match status" value="1"/>
</dbReference>
<dbReference type="InterPro" id="IPR037066">
    <property type="entry name" value="Plug_dom_sf"/>
</dbReference>
<dbReference type="OrthoDB" id="7277632at2"/>
<gene>
    <name evidence="16" type="ORF">ABENE_17405</name>
</gene>
<evidence type="ECO:0000256" key="9">
    <source>
        <dbReference type="ARBA" id="ARBA00023077"/>
    </source>
</evidence>
<comment type="similarity">
    <text evidence="12">Belongs to the TonB-dependent receptor family.</text>
</comment>
<reference evidence="16 17" key="1">
    <citation type="journal article" date="2014" name="Nature">
        <title>Sequential evolution of bacterial morphology by co-option of a developmental regulator.</title>
        <authorList>
            <person name="Jiang C."/>
            <person name="Brown P.J."/>
            <person name="Ducret A."/>
            <person name="Brun Y.V."/>
        </authorList>
    </citation>
    <scope>NUCLEOTIDE SEQUENCE [LARGE SCALE GENOMIC DNA]</scope>
    <source>
        <strain evidence="16 17">DSM 16100</strain>
    </source>
</reference>
<evidence type="ECO:0000259" key="15">
    <source>
        <dbReference type="Pfam" id="PF07715"/>
    </source>
</evidence>
<feature type="chain" id="PRO_5004723726" description="Secretin/TonB short N-terminal domain-containing protein" evidence="13">
    <location>
        <begin position="39"/>
        <end position="918"/>
    </location>
</feature>
<keyword evidence="5" id="KW-0812">Transmembrane</keyword>
<keyword evidence="2" id="KW-0813">Transport</keyword>
<dbReference type="EMBL" id="AWGB01000046">
    <property type="protein sequence ID" value="ESQ87141.1"/>
    <property type="molecule type" value="Genomic_DNA"/>
</dbReference>
<evidence type="ECO:0000256" key="1">
    <source>
        <dbReference type="ARBA" id="ARBA00004571"/>
    </source>
</evidence>
<evidence type="ECO:0000313" key="16">
    <source>
        <dbReference type="EMBL" id="ESQ87141.1"/>
    </source>
</evidence>
<comment type="subcellular location">
    <subcellularLocation>
        <location evidence="1">Cell outer membrane</location>
        <topology evidence="1">Multi-pass membrane protein</topology>
    </subcellularLocation>
</comment>
<evidence type="ECO:0000259" key="14">
    <source>
        <dbReference type="Pfam" id="PF00593"/>
    </source>
</evidence>
<dbReference type="Gene3D" id="2.40.170.20">
    <property type="entry name" value="TonB-dependent receptor, beta-barrel domain"/>
    <property type="match status" value="1"/>
</dbReference>
<dbReference type="Pfam" id="PF07715">
    <property type="entry name" value="Plug"/>
    <property type="match status" value="1"/>
</dbReference>
<evidence type="ECO:0000256" key="6">
    <source>
        <dbReference type="ARBA" id="ARBA00022729"/>
    </source>
</evidence>
<accession>V4PG78</accession>